<name>A0A7W8YRZ5_9SPHI</name>
<dbReference type="InterPro" id="IPR016040">
    <property type="entry name" value="NAD(P)-bd_dom"/>
</dbReference>
<dbReference type="PANTHER" id="PTHR43355:SF2">
    <property type="entry name" value="FLAVIN REDUCTASE (NADPH)"/>
    <property type="match status" value="1"/>
</dbReference>
<dbReference type="GO" id="GO:0004074">
    <property type="term" value="F:biliverdin reductase [NAD(P)H] activity"/>
    <property type="evidence" value="ECO:0007669"/>
    <property type="project" value="TreeGrafter"/>
</dbReference>
<dbReference type="InterPro" id="IPR051606">
    <property type="entry name" value="Polyketide_Oxido-like"/>
</dbReference>
<organism evidence="2 3">
    <name type="scientific">Pedobacter cryoconitis</name>
    <dbReference type="NCBI Taxonomy" id="188932"/>
    <lineage>
        <taxon>Bacteria</taxon>
        <taxon>Pseudomonadati</taxon>
        <taxon>Bacteroidota</taxon>
        <taxon>Sphingobacteriia</taxon>
        <taxon>Sphingobacteriales</taxon>
        <taxon>Sphingobacteriaceae</taxon>
        <taxon>Pedobacter</taxon>
    </lineage>
</organism>
<dbReference type="InterPro" id="IPR036291">
    <property type="entry name" value="NAD(P)-bd_dom_sf"/>
</dbReference>
<dbReference type="GO" id="GO:0042602">
    <property type="term" value="F:riboflavin reductase (NADPH) activity"/>
    <property type="evidence" value="ECO:0007669"/>
    <property type="project" value="TreeGrafter"/>
</dbReference>
<evidence type="ECO:0000313" key="2">
    <source>
        <dbReference type="EMBL" id="MBB5620370.1"/>
    </source>
</evidence>
<reference evidence="2 3" key="1">
    <citation type="submission" date="2020-08" db="EMBL/GenBank/DDBJ databases">
        <title>Genomic Encyclopedia of Type Strains, Phase IV (KMG-V): Genome sequencing to study the core and pangenomes of soil and plant-associated prokaryotes.</title>
        <authorList>
            <person name="Whitman W."/>
        </authorList>
    </citation>
    <scope>NUCLEOTIDE SEQUENCE [LARGE SCALE GENOMIC DNA]</scope>
    <source>
        <strain evidence="2 3">MP7CTX6</strain>
    </source>
</reference>
<dbReference type="RefSeq" id="WP_183866408.1">
    <property type="nucleotide sequence ID" value="NZ_JACHCF010000003.1"/>
</dbReference>
<feature type="domain" description="NAD(P)-binding" evidence="1">
    <location>
        <begin position="8"/>
        <end position="197"/>
    </location>
</feature>
<dbReference type="PANTHER" id="PTHR43355">
    <property type="entry name" value="FLAVIN REDUCTASE (NADPH)"/>
    <property type="match status" value="1"/>
</dbReference>
<evidence type="ECO:0000313" key="3">
    <source>
        <dbReference type="Proteomes" id="UP000537718"/>
    </source>
</evidence>
<dbReference type="Pfam" id="PF13460">
    <property type="entry name" value="NAD_binding_10"/>
    <property type="match status" value="1"/>
</dbReference>
<dbReference type="Gene3D" id="3.40.50.720">
    <property type="entry name" value="NAD(P)-binding Rossmann-like Domain"/>
    <property type="match status" value="1"/>
</dbReference>
<gene>
    <name evidence="2" type="ORF">HDE69_001419</name>
</gene>
<dbReference type="Proteomes" id="UP000537718">
    <property type="component" value="Unassembled WGS sequence"/>
</dbReference>
<comment type="caution">
    <text evidence="2">The sequence shown here is derived from an EMBL/GenBank/DDBJ whole genome shotgun (WGS) entry which is preliminary data.</text>
</comment>
<protein>
    <submittedName>
        <fullName evidence="2">Uncharacterized protein YbjT (DUF2867 family)</fullName>
    </submittedName>
</protein>
<accession>A0A7W8YRZ5</accession>
<dbReference type="SUPFAM" id="SSF51735">
    <property type="entry name" value="NAD(P)-binding Rossmann-fold domains"/>
    <property type="match status" value="1"/>
</dbReference>
<proteinExistence type="predicted"/>
<evidence type="ECO:0000259" key="1">
    <source>
        <dbReference type="Pfam" id="PF13460"/>
    </source>
</evidence>
<sequence>MKHIAVVGSTGSTGKEVVRLALESGYRVTVIERSPKSAQSQGNLKVIKGDVTDLESLITAFKNIDYVISCFGPSNHKKVGNLMSAGTTNMVTACEKTGVKRLVFMSGFVQSDGEEFSFFTRLAIKLLRLYYSDSYKDKVIAEAAIRKSTLDWVIVRAPGLAHATPTRQYIAGIKTKMSFKLLPYADCAQCLLDAIEQNSWTRQIINLGKS</sequence>
<dbReference type="EMBL" id="JACHCF010000003">
    <property type="protein sequence ID" value="MBB5620370.1"/>
    <property type="molecule type" value="Genomic_DNA"/>
</dbReference>
<dbReference type="AlphaFoldDB" id="A0A7W8YRZ5"/>